<dbReference type="PANTHER" id="PTHR10782:SF4">
    <property type="entry name" value="TONALLI, ISOFORM E"/>
    <property type="match status" value="1"/>
</dbReference>
<dbReference type="EMBL" id="VXIS01000039">
    <property type="protein sequence ID" value="KAA8911106.1"/>
    <property type="molecule type" value="Genomic_DNA"/>
</dbReference>
<dbReference type="InterPro" id="IPR003034">
    <property type="entry name" value="SAP_dom"/>
</dbReference>
<evidence type="ECO:0000256" key="6">
    <source>
        <dbReference type="ARBA" id="ARBA00022786"/>
    </source>
</evidence>
<comment type="pathway">
    <text evidence="1">Protein modification; protein sumoylation.</text>
</comment>
<dbReference type="Pfam" id="PF02891">
    <property type="entry name" value="zf-MIZ"/>
    <property type="match status" value="1"/>
</dbReference>
<keyword evidence="5 8" id="KW-0863">Zinc-finger</keyword>
<dbReference type="Gene3D" id="3.30.40.10">
    <property type="entry name" value="Zinc/RING finger domain, C3HC4 (zinc finger)"/>
    <property type="match status" value="1"/>
</dbReference>
<dbReference type="InterPro" id="IPR023321">
    <property type="entry name" value="PINIT"/>
</dbReference>
<dbReference type="Pfam" id="PF14324">
    <property type="entry name" value="PINIT"/>
    <property type="match status" value="1"/>
</dbReference>
<dbReference type="GO" id="GO:0016925">
    <property type="term" value="P:protein sumoylation"/>
    <property type="evidence" value="ECO:0007669"/>
    <property type="project" value="UniProtKB-UniPathway"/>
</dbReference>
<evidence type="ECO:0000256" key="3">
    <source>
        <dbReference type="ARBA" id="ARBA00022679"/>
    </source>
</evidence>
<evidence type="ECO:0000256" key="9">
    <source>
        <dbReference type="SAM" id="MobiDB-lite"/>
    </source>
</evidence>
<keyword evidence="4" id="KW-0479">Metal-binding</keyword>
<dbReference type="PANTHER" id="PTHR10782">
    <property type="entry name" value="ZINC FINGER MIZ DOMAIN-CONTAINING PROTEIN"/>
    <property type="match status" value="1"/>
</dbReference>
<dbReference type="FunCoup" id="A0A5J5F405">
    <property type="interactions" value="225"/>
</dbReference>
<dbReference type="CDD" id="cd16792">
    <property type="entry name" value="SP-RING_Siz-like"/>
    <property type="match status" value="1"/>
</dbReference>
<dbReference type="InterPro" id="IPR038654">
    <property type="entry name" value="PINIT_sf"/>
</dbReference>
<dbReference type="UniPathway" id="UPA00886"/>
<comment type="similarity">
    <text evidence="2">Belongs to the PIAS family.</text>
</comment>
<dbReference type="GO" id="GO:0000785">
    <property type="term" value="C:chromatin"/>
    <property type="evidence" value="ECO:0007669"/>
    <property type="project" value="TreeGrafter"/>
</dbReference>
<evidence type="ECO:0000259" key="10">
    <source>
        <dbReference type="PROSITE" id="PS50800"/>
    </source>
</evidence>
<name>A0A5J5F405_9PEZI</name>
<dbReference type="Gene3D" id="2.60.120.780">
    <property type="entry name" value="PINIT domain"/>
    <property type="match status" value="1"/>
</dbReference>
<dbReference type="InterPro" id="IPR031141">
    <property type="entry name" value="SIZ1/2_SP-RING"/>
</dbReference>
<feature type="domain" description="SP-RING-type" evidence="11">
    <location>
        <begin position="294"/>
        <end position="379"/>
    </location>
</feature>
<dbReference type="InterPro" id="IPR013083">
    <property type="entry name" value="Znf_RING/FYVE/PHD"/>
</dbReference>
<dbReference type="GO" id="GO:0061665">
    <property type="term" value="F:SUMO ligase activity"/>
    <property type="evidence" value="ECO:0007669"/>
    <property type="project" value="TreeGrafter"/>
</dbReference>
<dbReference type="Proteomes" id="UP000326924">
    <property type="component" value="Unassembled WGS sequence"/>
</dbReference>
<dbReference type="OrthoDB" id="28127at2759"/>
<keyword evidence="3" id="KW-0808">Transferase</keyword>
<protein>
    <submittedName>
        <fullName evidence="13">PINIT domain-containing protein</fullName>
    </submittedName>
</protein>
<accession>A0A5J5F405</accession>
<keyword evidence="7" id="KW-0862">Zinc</keyword>
<feature type="region of interest" description="Disordered" evidence="9">
    <location>
        <begin position="435"/>
        <end position="517"/>
    </location>
</feature>
<reference evidence="13 14" key="1">
    <citation type="submission" date="2019-09" db="EMBL/GenBank/DDBJ databases">
        <title>Draft genome of the ectomycorrhizal ascomycete Sphaerosporella brunnea.</title>
        <authorList>
            <consortium name="DOE Joint Genome Institute"/>
            <person name="Benucci G.M."/>
            <person name="Marozzi G."/>
            <person name="Antonielli L."/>
            <person name="Sanchez S."/>
            <person name="Marco P."/>
            <person name="Wang X."/>
            <person name="Falini L.B."/>
            <person name="Barry K."/>
            <person name="Haridas S."/>
            <person name="Lipzen A."/>
            <person name="Labutti K."/>
            <person name="Grigoriev I.V."/>
            <person name="Murat C."/>
            <person name="Martin F."/>
            <person name="Albertini E."/>
            <person name="Donnini D."/>
            <person name="Bonito G."/>
        </authorList>
    </citation>
    <scope>NUCLEOTIDE SEQUENCE [LARGE SCALE GENOMIC DNA]</scope>
    <source>
        <strain evidence="13 14">Sb_GMNB300</strain>
    </source>
</reference>
<keyword evidence="14" id="KW-1185">Reference proteome</keyword>
<evidence type="ECO:0000256" key="4">
    <source>
        <dbReference type="ARBA" id="ARBA00022723"/>
    </source>
</evidence>
<feature type="compositionally biased region" description="Low complexity" evidence="9">
    <location>
        <begin position="480"/>
        <end position="493"/>
    </location>
</feature>
<feature type="domain" description="PINIT" evidence="12">
    <location>
        <begin position="112"/>
        <end position="265"/>
    </location>
</feature>
<comment type="caution">
    <text evidence="13">The sequence shown here is derived from an EMBL/GenBank/DDBJ whole genome shotgun (WGS) entry which is preliminary data.</text>
</comment>
<dbReference type="PROSITE" id="PS50800">
    <property type="entry name" value="SAP"/>
    <property type="match status" value="1"/>
</dbReference>
<evidence type="ECO:0000256" key="5">
    <source>
        <dbReference type="ARBA" id="ARBA00022771"/>
    </source>
</evidence>
<proteinExistence type="inferred from homology"/>
<dbReference type="InParanoid" id="A0A5J5F405"/>
<evidence type="ECO:0000256" key="8">
    <source>
        <dbReference type="PROSITE-ProRule" id="PRU00452"/>
    </source>
</evidence>
<evidence type="ECO:0000256" key="1">
    <source>
        <dbReference type="ARBA" id="ARBA00004718"/>
    </source>
</evidence>
<dbReference type="InterPro" id="IPR004181">
    <property type="entry name" value="Znf_MIZ"/>
</dbReference>
<dbReference type="AlphaFoldDB" id="A0A5J5F405"/>
<evidence type="ECO:0000259" key="12">
    <source>
        <dbReference type="PROSITE" id="PS51466"/>
    </source>
</evidence>
<evidence type="ECO:0000256" key="7">
    <source>
        <dbReference type="ARBA" id="ARBA00022833"/>
    </source>
</evidence>
<sequence>MATITKDEAASLMRYVNSHLIVRQLQHVLKNEGQPASGLKAPLQRRLITHIEDIVKRNDVSAFQRVKNLVYRPDGGQSPPARTVPGYPTGTNAFSSSVPAGRTSQAPIFAGASTFTLGANIPRIFFKESPFYTLLTTMSDYGRCPIMQQHRNTVSVTVTLTEAQVLQMKNDKSHRCMVYCAAMEPVMGFTRDTNVAFPHQVEVRVNDLAVSGLNLRGLKNKPGSTRPADITDKLKMVPNYRNEISLTYAVTQKEFVFMVNYIKTETVENLVKRLYSGSSISKEEVITDLVRKNGDSDLVATSTIMSLKCPLSTLRIELPVRSIFCKHVQCFDATSFLQLQLQAPTWTCPTCSQSISFKQLVIDRYFEDILNSTPKNVESVTIDSDGKWSVAVESSNSPVPDDSDDEDFKSKTQVVDLDDDDDSTLMPSFLTAALHPKEDTVTRGSNGTNKRPASNVIDLTLSDDDEPPRPTKRHNVLPTPSSVGSGFSPSDSVTQNEHSPVRAPSDQYSNRLPGWYD</sequence>
<dbReference type="PROSITE" id="PS51044">
    <property type="entry name" value="ZF_SP_RING"/>
    <property type="match status" value="1"/>
</dbReference>
<organism evidence="13 14">
    <name type="scientific">Sphaerosporella brunnea</name>
    <dbReference type="NCBI Taxonomy" id="1250544"/>
    <lineage>
        <taxon>Eukaryota</taxon>
        <taxon>Fungi</taxon>
        <taxon>Dikarya</taxon>
        <taxon>Ascomycota</taxon>
        <taxon>Pezizomycotina</taxon>
        <taxon>Pezizomycetes</taxon>
        <taxon>Pezizales</taxon>
        <taxon>Pyronemataceae</taxon>
        <taxon>Sphaerosporella</taxon>
    </lineage>
</organism>
<gene>
    <name evidence="13" type="ORF">FN846DRAFT_887988</name>
</gene>
<keyword evidence="6" id="KW-0833">Ubl conjugation pathway</keyword>
<evidence type="ECO:0000256" key="2">
    <source>
        <dbReference type="ARBA" id="ARBA00005383"/>
    </source>
</evidence>
<dbReference type="PROSITE" id="PS51466">
    <property type="entry name" value="PINIT"/>
    <property type="match status" value="1"/>
</dbReference>
<dbReference type="GO" id="GO:0008270">
    <property type="term" value="F:zinc ion binding"/>
    <property type="evidence" value="ECO:0007669"/>
    <property type="project" value="UniProtKB-KW"/>
</dbReference>
<feature type="domain" description="SAP" evidence="10">
    <location>
        <begin position="17"/>
        <end position="51"/>
    </location>
</feature>
<evidence type="ECO:0000313" key="13">
    <source>
        <dbReference type="EMBL" id="KAA8911106.1"/>
    </source>
</evidence>
<evidence type="ECO:0000259" key="11">
    <source>
        <dbReference type="PROSITE" id="PS51044"/>
    </source>
</evidence>
<evidence type="ECO:0000313" key="14">
    <source>
        <dbReference type="Proteomes" id="UP000326924"/>
    </source>
</evidence>
<feature type="compositionally biased region" description="Polar residues" evidence="9">
    <location>
        <begin position="442"/>
        <end position="452"/>
    </location>
</feature>